<evidence type="ECO:0000313" key="3">
    <source>
        <dbReference type="EMBL" id="NBG87844.1"/>
    </source>
</evidence>
<dbReference type="InterPro" id="IPR001375">
    <property type="entry name" value="Peptidase_S9_cat"/>
</dbReference>
<evidence type="ECO:0000259" key="2">
    <source>
        <dbReference type="Pfam" id="PF00326"/>
    </source>
</evidence>
<dbReference type="AlphaFoldDB" id="A0AA43XK94"/>
<gene>
    <name evidence="3" type="ORF">ISALK_04955</name>
</gene>
<dbReference type="GO" id="GO:0006508">
    <property type="term" value="P:proteolysis"/>
    <property type="evidence" value="ECO:0007669"/>
    <property type="project" value="InterPro"/>
</dbReference>
<dbReference type="EMBL" id="SUMG01000004">
    <property type="protein sequence ID" value="NBG87844.1"/>
    <property type="molecule type" value="Genomic_DNA"/>
</dbReference>
<dbReference type="InterPro" id="IPR050261">
    <property type="entry name" value="FrsA_esterase"/>
</dbReference>
<reference evidence="3 4" key="1">
    <citation type="submission" date="2019-04" db="EMBL/GenBank/DDBJ databases">
        <title>Isachenkonia alkalipeptolytica gen. nov. sp. nov. a new anaerobic, alkiliphilic organothrophic bacterium capable to reduce synthesized ferrihydrite isolated from a soda lake.</title>
        <authorList>
            <person name="Toshchakov S.V."/>
            <person name="Zavarzina D.G."/>
            <person name="Zhilina T.N."/>
            <person name="Kostrikina N.A."/>
            <person name="Kublanov I.V."/>
        </authorList>
    </citation>
    <scope>NUCLEOTIDE SEQUENCE [LARGE SCALE GENOMIC DNA]</scope>
    <source>
        <strain evidence="3 4">Z-1701</strain>
    </source>
</reference>
<protein>
    <submittedName>
        <fullName evidence="3">Alpha/beta fold hydrolase</fullName>
    </submittedName>
</protein>
<dbReference type="InterPro" id="IPR029058">
    <property type="entry name" value="AB_hydrolase_fold"/>
</dbReference>
<dbReference type="Gene3D" id="3.40.50.1820">
    <property type="entry name" value="alpha/beta hydrolase"/>
    <property type="match status" value="1"/>
</dbReference>
<keyword evidence="4" id="KW-1185">Reference proteome</keyword>
<dbReference type="SUPFAM" id="SSF53474">
    <property type="entry name" value="alpha/beta-Hydrolases"/>
    <property type="match status" value="1"/>
</dbReference>
<name>A0AA43XK94_9CLOT</name>
<sequence length="264" mass="30712">MEFNSFQKESPFVNKERIIIGKIPCLVYRPKETPGPYPTIINYHGWSSNKEFQHFKATILAVYGYQVMVPDAMHHGERGSLNYTEEGKLEAYLHKVLLKNIEESDQLLDYALNHLEADEKEVSIIGHSMGGFTAAGVFTRHPWLKTMVVINGSCAWQRMLLNVKQKNEIDEALPREIQLLKAMDPEQNLDRFLKRPFLLIHGEEDDTVPMEPQQLFFENAKDYYGKDQKKIRFYKIPEIPHAVSMHMFEQVITWLGKDDLTIDK</sequence>
<organism evidence="3 4">
    <name type="scientific">Isachenkonia alkalipeptolytica</name>
    <dbReference type="NCBI Taxonomy" id="2565777"/>
    <lineage>
        <taxon>Bacteria</taxon>
        <taxon>Bacillati</taxon>
        <taxon>Bacillota</taxon>
        <taxon>Clostridia</taxon>
        <taxon>Eubacteriales</taxon>
        <taxon>Clostridiaceae</taxon>
        <taxon>Isachenkonia</taxon>
    </lineage>
</organism>
<comment type="caution">
    <text evidence="3">The sequence shown here is derived from an EMBL/GenBank/DDBJ whole genome shotgun (WGS) entry which is preliminary data.</text>
</comment>
<dbReference type="GO" id="GO:0008236">
    <property type="term" value="F:serine-type peptidase activity"/>
    <property type="evidence" value="ECO:0007669"/>
    <property type="project" value="InterPro"/>
</dbReference>
<dbReference type="Pfam" id="PF00326">
    <property type="entry name" value="Peptidase_S9"/>
    <property type="match status" value="1"/>
</dbReference>
<accession>A0AA43XK94</accession>
<dbReference type="GO" id="GO:0052689">
    <property type="term" value="F:carboxylic ester hydrolase activity"/>
    <property type="evidence" value="ECO:0007669"/>
    <property type="project" value="UniProtKB-ARBA"/>
</dbReference>
<evidence type="ECO:0000313" key="4">
    <source>
        <dbReference type="Proteomes" id="UP000449710"/>
    </source>
</evidence>
<feature type="domain" description="Peptidase S9 prolyl oligopeptidase catalytic" evidence="2">
    <location>
        <begin position="56"/>
        <end position="246"/>
    </location>
</feature>
<dbReference type="PANTHER" id="PTHR22946">
    <property type="entry name" value="DIENELACTONE HYDROLASE DOMAIN-CONTAINING PROTEIN-RELATED"/>
    <property type="match status" value="1"/>
</dbReference>
<evidence type="ECO:0000256" key="1">
    <source>
        <dbReference type="ARBA" id="ARBA00022801"/>
    </source>
</evidence>
<keyword evidence="1 3" id="KW-0378">Hydrolase</keyword>
<proteinExistence type="predicted"/>
<dbReference type="Proteomes" id="UP000449710">
    <property type="component" value="Unassembled WGS sequence"/>
</dbReference>
<dbReference type="PANTHER" id="PTHR22946:SF9">
    <property type="entry name" value="POLYKETIDE TRANSFERASE AF380"/>
    <property type="match status" value="1"/>
</dbReference>
<dbReference type="RefSeq" id="WP_160719737.1">
    <property type="nucleotide sequence ID" value="NZ_SUMG01000004.1"/>
</dbReference>